<dbReference type="GO" id="GO:0005634">
    <property type="term" value="C:nucleus"/>
    <property type="evidence" value="ECO:0007669"/>
    <property type="project" value="TreeGrafter"/>
</dbReference>
<dbReference type="EMBL" id="BLZA01000009">
    <property type="protein sequence ID" value="GHJ84719.1"/>
    <property type="molecule type" value="Genomic_DNA"/>
</dbReference>
<dbReference type="InterPro" id="IPR000719">
    <property type="entry name" value="Prot_kinase_dom"/>
</dbReference>
<dbReference type="InterPro" id="IPR011009">
    <property type="entry name" value="Kinase-like_dom_sf"/>
</dbReference>
<keyword evidence="3" id="KW-0963">Cytoplasm</keyword>
<sequence>MNEAFAYDLASHTSSARSSPSLPLYAVPSVPTSVPSNPPLQKQSTPHQISGNAWSGQAASIKDRATAASSFNINHRHPPNIAASPSDTTHQLPGNNSRKMADVGSSTTSPPSSASFFSPMRRVSNMDPGSLHAAANQDPGVPGTDLHYQDYHPPQSASQSGGFGTSPTTSTGRLGIGASTAGGLGAFASTLARSASLGGSRKKAADDVESGFMGLSTRNRPRDEEQGDEEYLTGVPASTMYGYLPSTPGRHSIAGPISSPSKAYPYSGASAQVNPSGEANRQAPSKLSVSMQPPPPPMRQGEPASTATPSQVMPGSQDGSGSQDYIRLSAESGASSRSGSSMSVAIAGSPANEQNHGGNPADPWPQYTRRISNAYEPTSSSQPRWQQPKHHNQQYGSTIPHVEISPEYPTNIPLSGPSSAQGSPYFSPRDTQREQFSSSSPYTVDPSPNRDAYGNPMVSGESGRGGPFSNYLQPSNSITSSGHGSPMAYSPSNANDLPYLPTTSYPAEQRSRQLLGARSKSSQTFSPNPGFDARSGQHGGYTPSGNGNQAPGASRPGSSENLGFVINTNASEDKWSRPGLRKIRVPARDLRPVLNNPPSGKRADPEHPGEFLNPLKCLTSQLAQTYSICNPSFQYEAGHNPRRVLTKPSKPCHNNGSDNEDYDYILYVNDVLTSDNGAGDKYLILDVLGQGTFGQVVKCQNMRTHDIVAVKVVKNKPAYFNQSMMEVAILQLLNTEADKNDEHHLLRMLDSFIHHNHLCLVFECLSSNLYELIKHNQFRGLSLQLVKMFTAQLLDALSVLKDHRLIHCDLKPENILLKSLNSPQIKVIDFGSACHERQTVYTYIQSRFYRSPEVLLGLPYSAAIDMWSLGCIVAELFLGLPLFPGTSEYNQLSRIIEMLGMPPSHLLEVGKQVPEFFQVLGIDESGRKSYRLKSMEQYASEHNTNEQPSKQYFKATTLPEIIRTYALPKKIVKQPEIDKEMALRQSFIDFVTGLLNMDPIKRWSPQQAKQHPFITGEKFVGHWEPSSIVSSSRSGSRSEDTQQKKYGGLISSSRNPRAYPDAASYNQQLAQHQQYTAQVAQNQRNAGQTQGISHPGSEAAYPPARQMAPSHPALGVSSHARTQSHMPTMSQGRSHQAQPRIPSHGNMSSSMSAGPYSNVEPQLPPLLINPPSSYYPTTRNRANTINQMDVIPPALARLTHLGAPDPAGTRSALTPVLRRDQDIAEWEKRHAGHAKRPSMASYPGNPQLEYLQQQAESVGHGRYGWDNTNPYNVAYSYGMQPPPPALENNSRVSQHRTALSQDFQMMNTSGSNSLAPSSPGRYGMINTASSNSSGNMSYLPAYPPAAASVMEAYDSRGDAAMANMYTPLEPTRPKTHDRHPSQHVNSQNPFAPQHHLPVQHHDVPGHGGADPLGPGQASQLGDRRRSQQQLSATYGYDAHLQR</sequence>
<feature type="compositionally biased region" description="Polar residues" evidence="11">
    <location>
        <begin position="1079"/>
        <end position="1092"/>
    </location>
</feature>
<feature type="region of interest" description="Disordered" evidence="11">
    <location>
        <begin position="198"/>
        <end position="236"/>
    </location>
</feature>
<keyword evidence="9 10" id="KW-0067">ATP-binding</keyword>
<feature type="region of interest" description="Disordered" evidence="11">
    <location>
        <begin position="266"/>
        <end position="367"/>
    </location>
</feature>
<dbReference type="OrthoDB" id="9332038at2759"/>
<dbReference type="Pfam" id="PF00069">
    <property type="entry name" value="Pkinase"/>
    <property type="match status" value="1"/>
</dbReference>
<dbReference type="GO" id="GO:0004713">
    <property type="term" value="F:protein tyrosine kinase activity"/>
    <property type="evidence" value="ECO:0007669"/>
    <property type="project" value="TreeGrafter"/>
</dbReference>
<evidence type="ECO:0000259" key="12">
    <source>
        <dbReference type="PROSITE" id="PS50011"/>
    </source>
</evidence>
<feature type="compositionally biased region" description="Polar residues" evidence="11">
    <location>
        <begin position="470"/>
        <end position="483"/>
    </location>
</feature>
<feature type="compositionally biased region" description="Low complexity" evidence="11">
    <location>
        <begin position="1067"/>
        <end position="1078"/>
    </location>
</feature>
<dbReference type="GO" id="GO:0004674">
    <property type="term" value="F:protein serine/threonine kinase activity"/>
    <property type="evidence" value="ECO:0007669"/>
    <property type="project" value="UniProtKB-KW"/>
</dbReference>
<keyword evidence="6" id="KW-0808">Transferase</keyword>
<keyword evidence="7 10" id="KW-0547">Nucleotide-binding</keyword>
<comment type="caution">
    <text evidence="13">The sequence shown here is derived from an EMBL/GenBank/DDBJ whole genome shotgun (WGS) entry which is preliminary data.</text>
</comment>
<evidence type="ECO:0000256" key="8">
    <source>
        <dbReference type="ARBA" id="ARBA00022777"/>
    </source>
</evidence>
<feature type="compositionally biased region" description="Low complexity" evidence="11">
    <location>
        <begin position="9"/>
        <end position="35"/>
    </location>
</feature>
<keyword evidence="5" id="KW-0597">Phosphoprotein</keyword>
<dbReference type="GO" id="GO:0005524">
    <property type="term" value="F:ATP binding"/>
    <property type="evidence" value="ECO:0007669"/>
    <property type="project" value="UniProtKB-UniRule"/>
</dbReference>
<name>A0A8H3TPP7_9TREE</name>
<evidence type="ECO:0000256" key="3">
    <source>
        <dbReference type="ARBA" id="ARBA00022490"/>
    </source>
</evidence>
<evidence type="ECO:0000256" key="11">
    <source>
        <dbReference type="SAM" id="MobiDB-lite"/>
    </source>
</evidence>
<feature type="compositionally biased region" description="Polar residues" evidence="11">
    <location>
        <begin position="543"/>
        <end position="563"/>
    </location>
</feature>
<dbReference type="InterPro" id="IPR017441">
    <property type="entry name" value="Protein_kinase_ATP_BS"/>
</dbReference>
<dbReference type="GO" id="GO:0005737">
    <property type="term" value="C:cytoplasm"/>
    <property type="evidence" value="ECO:0007669"/>
    <property type="project" value="UniProtKB-SubCell"/>
</dbReference>
<reference evidence="13" key="1">
    <citation type="submission" date="2020-07" db="EMBL/GenBank/DDBJ databases">
        <title>Draft Genome Sequence of a Deep-Sea Yeast, Naganishia (Cryptococcus) liquefaciens strain N6.</title>
        <authorList>
            <person name="Han Y.W."/>
            <person name="Kajitani R."/>
            <person name="Morimoto H."/>
            <person name="Parhat M."/>
            <person name="Tsubouchi H."/>
            <person name="Bakenova O."/>
            <person name="Ogata M."/>
            <person name="Argunhan B."/>
            <person name="Aoki R."/>
            <person name="Kajiwara S."/>
            <person name="Itoh T."/>
            <person name="Iwasaki H."/>
        </authorList>
    </citation>
    <scope>NUCLEOTIDE SEQUENCE</scope>
    <source>
        <strain evidence="13">N6</strain>
    </source>
</reference>
<dbReference type="Proteomes" id="UP000620104">
    <property type="component" value="Unassembled WGS sequence"/>
</dbReference>
<feature type="region of interest" description="Disordered" evidence="11">
    <location>
        <begin position="375"/>
        <end position="394"/>
    </location>
</feature>
<feature type="compositionally biased region" description="Polar residues" evidence="11">
    <location>
        <begin position="375"/>
        <end position="385"/>
    </location>
</feature>
<evidence type="ECO:0000256" key="7">
    <source>
        <dbReference type="ARBA" id="ARBA00022741"/>
    </source>
</evidence>
<comment type="similarity">
    <text evidence="2">Belongs to the protein kinase superfamily. CMGC Ser/Thr protein kinase family. MNB/DYRK subfamily.</text>
</comment>
<feature type="compositionally biased region" description="Polar residues" evidence="11">
    <location>
        <begin position="303"/>
        <end position="323"/>
    </location>
</feature>
<evidence type="ECO:0000256" key="1">
    <source>
        <dbReference type="ARBA" id="ARBA00004496"/>
    </source>
</evidence>
<keyword evidence="8" id="KW-0418">Kinase</keyword>
<evidence type="ECO:0000256" key="4">
    <source>
        <dbReference type="ARBA" id="ARBA00022527"/>
    </source>
</evidence>
<feature type="region of interest" description="Disordered" evidence="11">
    <location>
        <begin position="403"/>
        <end position="563"/>
    </location>
</feature>
<evidence type="ECO:0000256" key="5">
    <source>
        <dbReference type="ARBA" id="ARBA00022553"/>
    </source>
</evidence>
<dbReference type="Gene3D" id="3.30.200.20">
    <property type="entry name" value="Phosphorylase Kinase, domain 1"/>
    <property type="match status" value="1"/>
</dbReference>
<evidence type="ECO:0000256" key="9">
    <source>
        <dbReference type="ARBA" id="ARBA00022840"/>
    </source>
</evidence>
<proteinExistence type="inferred from homology"/>
<comment type="subcellular location">
    <subcellularLocation>
        <location evidence="1">Cytoplasm</location>
    </subcellularLocation>
</comment>
<feature type="region of interest" description="Disordered" evidence="11">
    <location>
        <begin position="1025"/>
        <end position="1156"/>
    </location>
</feature>
<dbReference type="InterPro" id="IPR008271">
    <property type="entry name" value="Ser/Thr_kinase_AS"/>
</dbReference>
<feature type="compositionally biased region" description="Polar residues" evidence="11">
    <location>
        <begin position="1119"/>
        <end position="1137"/>
    </location>
</feature>
<evidence type="ECO:0000313" key="14">
    <source>
        <dbReference type="Proteomes" id="UP000620104"/>
    </source>
</evidence>
<feature type="region of interest" description="Disordered" evidence="11">
    <location>
        <begin position="1"/>
        <end position="176"/>
    </location>
</feature>
<gene>
    <name evidence="13" type="ORF">NliqN6_1121</name>
</gene>
<evidence type="ECO:0000256" key="6">
    <source>
        <dbReference type="ARBA" id="ARBA00022679"/>
    </source>
</evidence>
<feature type="compositionally biased region" description="Low complexity" evidence="11">
    <location>
        <begin position="105"/>
        <end position="119"/>
    </location>
</feature>
<evidence type="ECO:0000256" key="2">
    <source>
        <dbReference type="ARBA" id="ARBA00008867"/>
    </source>
</evidence>
<feature type="compositionally biased region" description="Polar residues" evidence="11">
    <location>
        <begin position="412"/>
        <end position="424"/>
    </location>
</feature>
<evidence type="ECO:0000313" key="13">
    <source>
        <dbReference type="EMBL" id="GHJ84719.1"/>
    </source>
</evidence>
<dbReference type="SMART" id="SM00220">
    <property type="entry name" value="S_TKc"/>
    <property type="match status" value="1"/>
</dbReference>
<dbReference type="PANTHER" id="PTHR24058">
    <property type="entry name" value="DUAL SPECIFICITY PROTEIN KINASE"/>
    <property type="match status" value="1"/>
</dbReference>
<feature type="compositionally biased region" description="Polar residues" evidence="11">
    <location>
        <begin position="490"/>
        <end position="506"/>
    </location>
</feature>
<dbReference type="PROSITE" id="PS00108">
    <property type="entry name" value="PROTEIN_KINASE_ST"/>
    <property type="match status" value="1"/>
</dbReference>
<dbReference type="FunFam" id="1.10.510.10:FF:000380">
    <property type="entry name" value="Serine/threonine-protein kinase ppk15"/>
    <property type="match status" value="1"/>
</dbReference>
<dbReference type="PROSITE" id="PS00107">
    <property type="entry name" value="PROTEIN_KINASE_ATP"/>
    <property type="match status" value="1"/>
</dbReference>
<protein>
    <recommendedName>
        <fullName evidence="12">Protein kinase domain-containing protein</fullName>
    </recommendedName>
</protein>
<feature type="compositionally biased region" description="Polar residues" evidence="11">
    <location>
        <begin position="269"/>
        <end position="291"/>
    </location>
</feature>
<keyword evidence="4" id="KW-0723">Serine/threonine-protein kinase</keyword>
<dbReference type="InterPro" id="IPR050494">
    <property type="entry name" value="Ser_Thr_dual-spec_kinase"/>
</dbReference>
<dbReference type="CDD" id="cd14212">
    <property type="entry name" value="PKc_YAK1"/>
    <property type="match status" value="1"/>
</dbReference>
<organism evidence="13 14">
    <name type="scientific">Naganishia liquefaciens</name>
    <dbReference type="NCBI Taxonomy" id="104408"/>
    <lineage>
        <taxon>Eukaryota</taxon>
        <taxon>Fungi</taxon>
        <taxon>Dikarya</taxon>
        <taxon>Basidiomycota</taxon>
        <taxon>Agaricomycotina</taxon>
        <taxon>Tremellomycetes</taxon>
        <taxon>Filobasidiales</taxon>
        <taxon>Filobasidiaceae</taxon>
        <taxon>Naganishia</taxon>
    </lineage>
</organism>
<evidence type="ECO:0000256" key="10">
    <source>
        <dbReference type="PROSITE-ProRule" id="PRU10141"/>
    </source>
</evidence>
<dbReference type="FunFam" id="3.30.200.20:FF:000087">
    <property type="entry name" value="Dual specificity tyrosine-phosphorylation-regulated kinase 1A"/>
    <property type="match status" value="1"/>
</dbReference>
<feature type="compositionally biased region" description="Low complexity" evidence="11">
    <location>
        <begin position="329"/>
        <end position="347"/>
    </location>
</feature>
<dbReference type="PANTHER" id="PTHR24058:SF17">
    <property type="entry name" value="HOMEODOMAIN INTERACTING PROTEIN KINASE, ISOFORM D"/>
    <property type="match status" value="1"/>
</dbReference>
<feature type="compositionally biased region" description="Low complexity" evidence="11">
    <location>
        <begin position="1026"/>
        <end position="1035"/>
    </location>
</feature>
<feature type="compositionally biased region" description="Basic and acidic residues" evidence="11">
    <location>
        <begin position="1371"/>
        <end position="1380"/>
    </location>
</feature>
<feature type="domain" description="Protein kinase" evidence="12">
    <location>
        <begin position="682"/>
        <end position="1014"/>
    </location>
</feature>
<feature type="region of interest" description="Disordered" evidence="11">
    <location>
        <begin position="1367"/>
        <end position="1442"/>
    </location>
</feature>
<feature type="compositionally biased region" description="Polar residues" evidence="11">
    <location>
        <begin position="40"/>
        <end position="58"/>
    </location>
</feature>
<dbReference type="SUPFAM" id="SSF56112">
    <property type="entry name" value="Protein kinase-like (PK-like)"/>
    <property type="match status" value="1"/>
</dbReference>
<feature type="compositionally biased region" description="Polar residues" evidence="11">
    <location>
        <begin position="83"/>
        <end position="98"/>
    </location>
</feature>
<feature type="binding site" evidence="10">
    <location>
        <position position="711"/>
    </location>
    <ligand>
        <name>ATP</name>
        <dbReference type="ChEBI" id="CHEBI:30616"/>
    </ligand>
</feature>
<dbReference type="Gene3D" id="1.10.510.10">
    <property type="entry name" value="Transferase(Phosphotransferase) domain 1"/>
    <property type="match status" value="1"/>
</dbReference>
<keyword evidence="14" id="KW-1185">Reference proteome</keyword>
<dbReference type="PROSITE" id="PS50011">
    <property type="entry name" value="PROTEIN_KINASE_DOM"/>
    <property type="match status" value="1"/>
</dbReference>
<accession>A0A8H3TPP7</accession>